<dbReference type="InterPro" id="IPR010721">
    <property type="entry name" value="UstE-like"/>
</dbReference>
<organism evidence="2 3">
    <name type="scientific">Roseateles chitinivorans</name>
    <dbReference type="NCBI Taxonomy" id="2917965"/>
    <lineage>
        <taxon>Bacteria</taxon>
        <taxon>Pseudomonadati</taxon>
        <taxon>Pseudomonadota</taxon>
        <taxon>Betaproteobacteria</taxon>
        <taxon>Burkholderiales</taxon>
        <taxon>Sphaerotilaceae</taxon>
        <taxon>Roseateles</taxon>
    </lineage>
</organism>
<comment type="caution">
    <text evidence="2">The sequence shown here is derived from an EMBL/GenBank/DDBJ whole genome shotgun (WGS) entry which is preliminary data.</text>
</comment>
<evidence type="ECO:0000256" key="1">
    <source>
        <dbReference type="SAM" id="Phobius"/>
    </source>
</evidence>
<keyword evidence="1" id="KW-0472">Membrane</keyword>
<feature type="transmembrane region" description="Helical" evidence="1">
    <location>
        <begin position="42"/>
        <end position="59"/>
    </location>
</feature>
<keyword evidence="3" id="KW-1185">Reference proteome</keyword>
<reference evidence="2 3" key="1">
    <citation type="submission" date="2017-11" db="EMBL/GenBank/DDBJ databases">
        <title>Draft genome sequence of Mitsuaria sp. HWN-4.</title>
        <authorList>
            <person name="Gundlapally S.R."/>
        </authorList>
    </citation>
    <scope>NUCLEOTIDE SEQUENCE [LARGE SCALE GENOMIC DNA]</scope>
    <source>
        <strain evidence="2 3">HWN-4</strain>
    </source>
</reference>
<evidence type="ECO:0000313" key="2">
    <source>
        <dbReference type="EMBL" id="PIM55026.1"/>
    </source>
</evidence>
<protein>
    <submittedName>
        <fullName evidence="2">Uncharacterized protein</fullName>
    </submittedName>
</protein>
<feature type="transmembrane region" description="Helical" evidence="1">
    <location>
        <begin position="6"/>
        <end position="30"/>
    </location>
</feature>
<dbReference type="PANTHER" id="PTHR32251:SF23">
    <property type="entry name" value="3-OXO-5-ALPHA-STEROID 4-DEHYDROGENASE (DUF1295)"/>
    <property type="match status" value="1"/>
</dbReference>
<dbReference type="Pfam" id="PF06966">
    <property type="entry name" value="DUF1295"/>
    <property type="match status" value="1"/>
</dbReference>
<feature type="transmembrane region" description="Helical" evidence="1">
    <location>
        <begin position="105"/>
        <end position="125"/>
    </location>
</feature>
<name>A0A2G9CF10_9BURK</name>
<proteinExistence type="predicted"/>
<dbReference type="Gene3D" id="1.20.120.1630">
    <property type="match status" value="1"/>
</dbReference>
<keyword evidence="1" id="KW-0812">Transmembrane</keyword>
<dbReference type="PROSITE" id="PS50244">
    <property type="entry name" value="S5A_REDUCTASE"/>
    <property type="match status" value="1"/>
</dbReference>
<dbReference type="GO" id="GO:0016020">
    <property type="term" value="C:membrane"/>
    <property type="evidence" value="ECO:0007669"/>
    <property type="project" value="TreeGrafter"/>
</dbReference>
<dbReference type="OrthoDB" id="9779233at2"/>
<dbReference type="AlphaFoldDB" id="A0A2G9CF10"/>
<accession>A0A2G9CF10</accession>
<gene>
    <name evidence="2" type="ORF">CS062_01420</name>
</gene>
<evidence type="ECO:0000313" key="3">
    <source>
        <dbReference type="Proteomes" id="UP000231501"/>
    </source>
</evidence>
<dbReference type="EMBL" id="PEOG01000006">
    <property type="protein sequence ID" value="PIM55026.1"/>
    <property type="molecule type" value="Genomic_DNA"/>
</dbReference>
<dbReference type="Proteomes" id="UP000231501">
    <property type="component" value="Unassembled WGS sequence"/>
</dbReference>
<feature type="transmembrane region" description="Helical" evidence="1">
    <location>
        <begin position="145"/>
        <end position="165"/>
    </location>
</feature>
<dbReference type="RefSeq" id="WP_099859821.1">
    <property type="nucleotide sequence ID" value="NZ_PEOG01000006.1"/>
</dbReference>
<sequence length="269" mass="29114">MAPSGVALAVAAAIGLSIAVAIALPTWLVSLARRDASLADRVWSAFIAAPSAFYVVSLGGDARAWVMLSITLAWALRLGVHVTTRNWGHGEDPRYQAIRARNQPGFGLKSLWLVFLLQAALGWVVSWPQLAASGGGRSAWTAWDTLGAAIAVGGLLIETIADAQLTRFRRAPGHRDRVLDTGLWRYSRHPNYFGECCVWWGLGLMAVSAGGVAVAWCLASPVLMTVLLLKVSGITLLEQDIGQRRPAYRDYIARTSAFIPWPPKRDGTR</sequence>
<dbReference type="PANTHER" id="PTHR32251">
    <property type="entry name" value="3-OXO-5-ALPHA-STEROID 4-DEHYDROGENASE"/>
    <property type="match status" value="1"/>
</dbReference>
<keyword evidence="1" id="KW-1133">Transmembrane helix</keyword>
<feature type="transmembrane region" description="Helical" evidence="1">
    <location>
        <begin position="192"/>
        <end position="212"/>
    </location>
</feature>